<evidence type="ECO:0000313" key="14">
    <source>
        <dbReference type="Proteomes" id="UP000494106"/>
    </source>
</evidence>
<reference evidence="14 15" key="1">
    <citation type="submission" date="2020-04" db="EMBL/GenBank/DDBJ databases">
        <authorList>
            <person name="Wallbank WR R."/>
            <person name="Pardo Diaz C."/>
            <person name="Kozak K."/>
            <person name="Martin S."/>
            <person name="Jiggins C."/>
            <person name="Moest M."/>
            <person name="Warren A I."/>
            <person name="Byers J.R.P. K."/>
            <person name="Montejo-Kovacevich G."/>
            <person name="Yen C E."/>
        </authorList>
    </citation>
    <scope>NUCLEOTIDE SEQUENCE [LARGE SCALE GENOMIC DNA]</scope>
</reference>
<dbReference type="FunFam" id="3.30.160.60:FF:000100">
    <property type="entry name" value="Zinc finger 45-like"/>
    <property type="match status" value="1"/>
</dbReference>
<feature type="domain" description="C2H2-type" evidence="11">
    <location>
        <begin position="408"/>
        <end position="435"/>
    </location>
</feature>
<evidence type="ECO:0000256" key="10">
    <source>
        <dbReference type="SAM" id="MobiDB-lite"/>
    </source>
</evidence>
<dbReference type="InterPro" id="IPR036236">
    <property type="entry name" value="Znf_C2H2_sf"/>
</dbReference>
<evidence type="ECO:0000256" key="5">
    <source>
        <dbReference type="ARBA" id="ARBA00022833"/>
    </source>
</evidence>
<feature type="domain" description="C2H2-type" evidence="11">
    <location>
        <begin position="630"/>
        <end position="657"/>
    </location>
</feature>
<keyword evidence="8" id="KW-0539">Nucleus</keyword>
<evidence type="ECO:0000313" key="13">
    <source>
        <dbReference type="EMBL" id="CAB3253434.1"/>
    </source>
</evidence>
<dbReference type="GO" id="GO:0005654">
    <property type="term" value="C:nucleoplasm"/>
    <property type="evidence" value="ECO:0007669"/>
    <property type="project" value="TreeGrafter"/>
</dbReference>
<keyword evidence="7" id="KW-0804">Transcription</keyword>
<dbReference type="PANTHER" id="PTHR24399:SF70">
    <property type="entry name" value="C2H2-TYPE DOMAIN-CONTAINING PROTEIN"/>
    <property type="match status" value="1"/>
</dbReference>
<dbReference type="InterPro" id="IPR013087">
    <property type="entry name" value="Znf_C2H2_type"/>
</dbReference>
<evidence type="ECO:0000256" key="4">
    <source>
        <dbReference type="ARBA" id="ARBA00022771"/>
    </source>
</evidence>
<dbReference type="Proteomes" id="UP000494106">
    <property type="component" value="Unassembled WGS sequence"/>
</dbReference>
<proteinExistence type="predicted"/>
<dbReference type="PROSITE" id="PS00028">
    <property type="entry name" value="ZINC_FINGER_C2H2_1"/>
    <property type="match status" value="9"/>
</dbReference>
<evidence type="ECO:0000256" key="1">
    <source>
        <dbReference type="ARBA" id="ARBA00004123"/>
    </source>
</evidence>
<dbReference type="GO" id="GO:0001227">
    <property type="term" value="F:DNA-binding transcription repressor activity, RNA polymerase II-specific"/>
    <property type="evidence" value="ECO:0007669"/>
    <property type="project" value="TreeGrafter"/>
</dbReference>
<evidence type="ECO:0000256" key="2">
    <source>
        <dbReference type="ARBA" id="ARBA00022723"/>
    </source>
</evidence>
<dbReference type="GO" id="GO:0000978">
    <property type="term" value="F:RNA polymerase II cis-regulatory region sequence-specific DNA binding"/>
    <property type="evidence" value="ECO:0007669"/>
    <property type="project" value="TreeGrafter"/>
</dbReference>
<keyword evidence="14" id="KW-1185">Reference proteome</keyword>
<dbReference type="PROSITE" id="PS50157">
    <property type="entry name" value="ZINC_FINGER_C2H2_2"/>
    <property type="match status" value="9"/>
</dbReference>
<feature type="domain" description="C2H2-type" evidence="11">
    <location>
        <begin position="660"/>
        <end position="688"/>
    </location>
</feature>
<evidence type="ECO:0000259" key="11">
    <source>
        <dbReference type="PROSITE" id="PS50157"/>
    </source>
</evidence>
<accession>A0A8S1B4V8</accession>
<keyword evidence="2" id="KW-0479">Metal-binding</keyword>
<sequence length="740" mass="84412">MGGLQLDCPLCCDKSFDSKDALLEHLVDVTNNLFCPICNSKWSSLEGLTEHLTVNDCQSEQNDGIQNIVIYEQSMDNIDNSEDIKDSDVKTLSPELSSPDTQYITDETYESQDETGEVNKMYVELLGKQLSKPVLQTQELKLIKEDGENHYMIVTQDDDELTEDSAIVTKQNNDGTISLTTVKDIKLDPDTLIVPEPDLTEDKQKEIYSCNTCKVSFTSVLDHIQNYHNDQEVVLEEGDEDITLGDKQTARRVITDTGDIVEEPMIFKSDDTEIQQDTIDAIIKHPKLVLDKQGRAYTRRFVQIDKVPETVSEEAPPTVPEKTDYHQVVTKQLQMKTGLTVKMYNCMSCNITVSDLNEFKDHPCKITKYPCPKCPAGYENARSLCAHMKVHKENPGTSDGSPAVVLHFVCEVCSTVFKTNKSLKLHKRMHDPIKSRPIQPPVNHRGNKDVSGHVYHCNICDKVIPYDYRAVHENSHKSNNKMNCGVCNKKFTSMEFLEMHMNIHNLDKVPMNKQDKTLPYKCLFCNRRFARPHEKVKHERIHTGEKPHSCEICGKSFRVLYCLTLHMRTHTGARPYECAHCGKRFKAHSVYSHHLLTHSDVRAYKCPYCPKAFKTSVQLAGHKNSHTKPFSCQHCNRPFASLYAVRIHTETHNRQNNLKFSCTMCGASYARAFALKDHMKQVHKKDLDSVDNLVENSTEETEDWMTRDTTTEPEGMQSLNKELQETITDLEMSANELIIP</sequence>
<dbReference type="EMBL" id="CADEBD010000294">
    <property type="protein sequence ID" value="CAB3234133.1"/>
    <property type="molecule type" value="Genomic_DNA"/>
</dbReference>
<protein>
    <recommendedName>
        <fullName evidence="11">C2H2-type domain-containing protein</fullName>
    </recommendedName>
</protein>
<feature type="domain" description="C2H2-type" evidence="11">
    <location>
        <begin position="369"/>
        <end position="396"/>
    </location>
</feature>
<keyword evidence="6" id="KW-0805">Transcription regulation</keyword>
<evidence type="ECO:0000313" key="12">
    <source>
        <dbReference type="EMBL" id="CAB3234133.1"/>
    </source>
</evidence>
<keyword evidence="3" id="KW-0677">Repeat</keyword>
<organism evidence="13 14">
    <name type="scientific">Arctia plantaginis</name>
    <name type="common">Wood tiger moth</name>
    <name type="synonym">Phalaena plantaginis</name>
    <dbReference type="NCBI Taxonomy" id="874455"/>
    <lineage>
        <taxon>Eukaryota</taxon>
        <taxon>Metazoa</taxon>
        <taxon>Ecdysozoa</taxon>
        <taxon>Arthropoda</taxon>
        <taxon>Hexapoda</taxon>
        <taxon>Insecta</taxon>
        <taxon>Pterygota</taxon>
        <taxon>Neoptera</taxon>
        <taxon>Endopterygota</taxon>
        <taxon>Lepidoptera</taxon>
        <taxon>Glossata</taxon>
        <taxon>Ditrysia</taxon>
        <taxon>Noctuoidea</taxon>
        <taxon>Erebidae</taxon>
        <taxon>Arctiinae</taxon>
        <taxon>Arctia</taxon>
    </lineage>
</organism>
<feature type="domain" description="C2H2-type" evidence="11">
    <location>
        <begin position="482"/>
        <end position="509"/>
    </location>
</feature>
<dbReference type="FunFam" id="3.30.160.60:FF:000634">
    <property type="entry name" value="Zinc finger X-chromosomal protein"/>
    <property type="match status" value="1"/>
</dbReference>
<dbReference type="OrthoDB" id="3437960at2759"/>
<gene>
    <name evidence="13" type="ORF">APLA_LOCUS14098</name>
    <name evidence="12" type="ORF">APLA_LOCUS6435</name>
</gene>
<evidence type="ECO:0000256" key="3">
    <source>
        <dbReference type="ARBA" id="ARBA00022737"/>
    </source>
</evidence>
<dbReference type="Gene3D" id="3.30.160.60">
    <property type="entry name" value="Classic Zinc Finger"/>
    <property type="match status" value="7"/>
</dbReference>
<feature type="domain" description="C2H2-type" evidence="11">
    <location>
        <begin position="548"/>
        <end position="575"/>
    </location>
</feature>
<dbReference type="EMBL" id="CADEBC010000561">
    <property type="protein sequence ID" value="CAB3253434.1"/>
    <property type="molecule type" value="Genomic_DNA"/>
</dbReference>
<dbReference type="Pfam" id="PF00096">
    <property type="entry name" value="zf-C2H2"/>
    <property type="match status" value="6"/>
</dbReference>
<dbReference type="Proteomes" id="UP000494256">
    <property type="component" value="Unassembled WGS sequence"/>
</dbReference>
<name>A0A8S1B4V8_ARCPL</name>
<comment type="caution">
    <text evidence="13">The sequence shown here is derived from an EMBL/GenBank/DDBJ whole genome shotgun (WGS) entry which is preliminary data.</text>
</comment>
<dbReference type="AlphaFoldDB" id="A0A8S1B4V8"/>
<feature type="domain" description="C2H2-type" evidence="11">
    <location>
        <begin position="576"/>
        <end position="603"/>
    </location>
</feature>
<dbReference type="GO" id="GO:0008270">
    <property type="term" value="F:zinc ion binding"/>
    <property type="evidence" value="ECO:0007669"/>
    <property type="project" value="UniProtKB-KW"/>
</dbReference>
<dbReference type="SMART" id="SM00355">
    <property type="entry name" value="ZnF_C2H2"/>
    <property type="match status" value="12"/>
</dbReference>
<evidence type="ECO:0000313" key="15">
    <source>
        <dbReference type="Proteomes" id="UP000494256"/>
    </source>
</evidence>
<keyword evidence="4 9" id="KW-0863">Zinc-finger</keyword>
<feature type="domain" description="C2H2-type" evidence="11">
    <location>
        <begin position="520"/>
        <end position="547"/>
    </location>
</feature>
<feature type="region of interest" description="Disordered" evidence="10">
    <location>
        <begin position="695"/>
        <end position="716"/>
    </location>
</feature>
<feature type="domain" description="C2H2-type" evidence="11">
    <location>
        <begin position="604"/>
        <end position="631"/>
    </location>
</feature>
<dbReference type="SUPFAM" id="SSF57667">
    <property type="entry name" value="beta-beta-alpha zinc fingers"/>
    <property type="match status" value="5"/>
</dbReference>
<evidence type="ECO:0000256" key="9">
    <source>
        <dbReference type="PROSITE-ProRule" id="PRU00042"/>
    </source>
</evidence>
<evidence type="ECO:0000256" key="8">
    <source>
        <dbReference type="ARBA" id="ARBA00023242"/>
    </source>
</evidence>
<comment type="subcellular location">
    <subcellularLocation>
        <location evidence="1">Nucleus</location>
    </subcellularLocation>
</comment>
<keyword evidence="5" id="KW-0862">Zinc</keyword>
<dbReference type="PANTHER" id="PTHR24399">
    <property type="entry name" value="ZINC FINGER AND BTB DOMAIN-CONTAINING"/>
    <property type="match status" value="1"/>
</dbReference>
<evidence type="ECO:0000256" key="6">
    <source>
        <dbReference type="ARBA" id="ARBA00023015"/>
    </source>
</evidence>
<evidence type="ECO:0000256" key="7">
    <source>
        <dbReference type="ARBA" id="ARBA00023163"/>
    </source>
</evidence>